<accession>A0A376B5R2</accession>
<dbReference type="GO" id="GO:0004777">
    <property type="term" value="F:succinate-semialdehyde dehydrogenase (NAD+) activity"/>
    <property type="evidence" value="ECO:0007669"/>
    <property type="project" value="UniProtKB-EC"/>
</dbReference>
<dbReference type="InterPro" id="IPR016160">
    <property type="entry name" value="Ald_DH_CS_CYS"/>
</dbReference>
<dbReference type="CDD" id="cd07103">
    <property type="entry name" value="ALDH_F5_SSADH_GabD"/>
    <property type="match status" value="1"/>
</dbReference>
<dbReference type="InterPro" id="IPR050740">
    <property type="entry name" value="Aldehyde_DH_Superfamily"/>
</dbReference>
<evidence type="ECO:0000256" key="4">
    <source>
        <dbReference type="ARBA" id="ARBA00019842"/>
    </source>
</evidence>
<dbReference type="OrthoDB" id="310895at2759"/>
<evidence type="ECO:0000313" key="14">
    <source>
        <dbReference type="Proteomes" id="UP000262825"/>
    </source>
</evidence>
<dbReference type="SUPFAM" id="SSF53720">
    <property type="entry name" value="ALDH-like"/>
    <property type="match status" value="1"/>
</dbReference>
<dbReference type="EC" id="1.2.1.24" evidence="3"/>
<dbReference type="InterPro" id="IPR029510">
    <property type="entry name" value="Ald_DH_CS_GLU"/>
</dbReference>
<comment type="pathway">
    <text evidence="1">Amino-acid degradation; 4-aminobutanoate degradation.</text>
</comment>
<reference evidence="14" key="1">
    <citation type="submission" date="2018-06" db="EMBL/GenBank/DDBJ databases">
        <authorList>
            <person name="Guldener U."/>
        </authorList>
    </citation>
    <scope>NUCLEOTIDE SEQUENCE [LARGE SCALE GENOMIC DNA]</scope>
    <source>
        <strain evidence="14">UTAD17</strain>
    </source>
</reference>
<gene>
    <name evidence="13" type="ORF">SCODWIG_01221</name>
</gene>
<dbReference type="GO" id="GO:0009450">
    <property type="term" value="P:gamma-aminobutyric acid catabolic process"/>
    <property type="evidence" value="ECO:0007669"/>
    <property type="project" value="TreeGrafter"/>
</dbReference>
<protein>
    <recommendedName>
        <fullName evidence="4">Succinate-semialdehyde dehydrogenase, mitochondrial</fullName>
        <ecNumber evidence="9">1.2.1.16</ecNumber>
        <ecNumber evidence="3">1.2.1.24</ecNumber>
    </recommendedName>
    <alternativeName>
        <fullName evidence="6">NAD(+)-dependent succinic semialdehyde dehydrogenase</fullName>
    </alternativeName>
</protein>
<dbReference type="Gene3D" id="3.40.309.10">
    <property type="entry name" value="Aldehyde Dehydrogenase, Chain A, domain 2"/>
    <property type="match status" value="1"/>
</dbReference>
<dbReference type="PROSITE" id="PS00687">
    <property type="entry name" value="ALDEHYDE_DEHYDR_GLU"/>
    <property type="match status" value="1"/>
</dbReference>
<dbReference type="AlphaFoldDB" id="A0A376B5R2"/>
<proteinExistence type="inferred from homology"/>
<comment type="similarity">
    <text evidence="2 11">Belongs to the aldehyde dehydrogenase family.</text>
</comment>
<evidence type="ECO:0000256" key="7">
    <source>
        <dbReference type="ARBA" id="ARBA00050387"/>
    </source>
</evidence>
<feature type="domain" description="Aldehyde dehydrogenase" evidence="12">
    <location>
        <begin position="66"/>
        <end position="528"/>
    </location>
</feature>
<keyword evidence="14" id="KW-1185">Reference proteome</keyword>
<dbReference type="PANTHER" id="PTHR43353">
    <property type="entry name" value="SUCCINATE-SEMIALDEHYDE DEHYDROGENASE, MITOCHONDRIAL"/>
    <property type="match status" value="1"/>
</dbReference>
<dbReference type="FunFam" id="3.40.605.10:FF:000005">
    <property type="entry name" value="Succinate-semialdehyde dehydrogenase I"/>
    <property type="match status" value="1"/>
</dbReference>
<name>A0A376B5R2_9ASCO</name>
<dbReference type="EC" id="1.2.1.16" evidence="9"/>
<evidence type="ECO:0000256" key="1">
    <source>
        <dbReference type="ARBA" id="ARBA00005176"/>
    </source>
</evidence>
<dbReference type="InterPro" id="IPR016163">
    <property type="entry name" value="Ald_DH_C"/>
</dbReference>
<dbReference type="InterPro" id="IPR016162">
    <property type="entry name" value="Ald_DH_N"/>
</dbReference>
<evidence type="ECO:0000256" key="6">
    <source>
        <dbReference type="ARBA" id="ARBA00030806"/>
    </source>
</evidence>
<dbReference type="Gene3D" id="3.40.605.10">
    <property type="entry name" value="Aldehyde Dehydrogenase, Chain A, domain 1"/>
    <property type="match status" value="1"/>
</dbReference>
<evidence type="ECO:0000313" key="13">
    <source>
        <dbReference type="EMBL" id="SSD59460.1"/>
    </source>
</evidence>
<evidence type="ECO:0000259" key="12">
    <source>
        <dbReference type="Pfam" id="PF00171"/>
    </source>
</evidence>
<dbReference type="PANTHER" id="PTHR43353:SF5">
    <property type="entry name" value="SUCCINATE-SEMIALDEHYDE DEHYDROGENASE, MITOCHONDRIAL"/>
    <property type="match status" value="1"/>
</dbReference>
<evidence type="ECO:0000256" key="2">
    <source>
        <dbReference type="ARBA" id="ARBA00009986"/>
    </source>
</evidence>
<comment type="catalytic activity">
    <reaction evidence="7">
        <text>succinate semialdehyde + NADP(+) + H2O = succinate + NADPH + 2 H(+)</text>
        <dbReference type="Rhea" id="RHEA:13213"/>
        <dbReference type="ChEBI" id="CHEBI:15377"/>
        <dbReference type="ChEBI" id="CHEBI:15378"/>
        <dbReference type="ChEBI" id="CHEBI:30031"/>
        <dbReference type="ChEBI" id="CHEBI:57706"/>
        <dbReference type="ChEBI" id="CHEBI:57783"/>
        <dbReference type="ChEBI" id="CHEBI:58349"/>
        <dbReference type="EC" id="1.2.1.16"/>
    </reaction>
</comment>
<dbReference type="Proteomes" id="UP000262825">
    <property type="component" value="Unassembled WGS sequence"/>
</dbReference>
<feature type="active site" evidence="10">
    <location>
        <position position="304"/>
    </location>
</feature>
<dbReference type="VEuPathDB" id="FungiDB:SCODWIG_01221"/>
<evidence type="ECO:0000256" key="11">
    <source>
        <dbReference type="RuleBase" id="RU003345"/>
    </source>
</evidence>
<dbReference type="InterPro" id="IPR016161">
    <property type="entry name" value="Ald_DH/histidinol_DH"/>
</dbReference>
<organism evidence="13 14">
    <name type="scientific">Saccharomycodes ludwigii</name>
    <dbReference type="NCBI Taxonomy" id="36035"/>
    <lineage>
        <taxon>Eukaryota</taxon>
        <taxon>Fungi</taxon>
        <taxon>Dikarya</taxon>
        <taxon>Ascomycota</taxon>
        <taxon>Saccharomycotina</taxon>
        <taxon>Saccharomycetes</taxon>
        <taxon>Saccharomycodales</taxon>
        <taxon>Saccharomycodaceae</taxon>
        <taxon>Saccharomycodes</taxon>
    </lineage>
</organism>
<dbReference type="GO" id="GO:0005737">
    <property type="term" value="C:cytoplasm"/>
    <property type="evidence" value="ECO:0007669"/>
    <property type="project" value="TreeGrafter"/>
</dbReference>
<evidence type="ECO:0000256" key="3">
    <source>
        <dbReference type="ARBA" id="ARBA00013051"/>
    </source>
</evidence>
<dbReference type="InterPro" id="IPR015590">
    <property type="entry name" value="Aldehyde_DH_dom"/>
</dbReference>
<evidence type="ECO:0000256" key="5">
    <source>
        <dbReference type="ARBA" id="ARBA00023002"/>
    </source>
</evidence>
<keyword evidence="5 11" id="KW-0560">Oxidoreductase</keyword>
<sequence length="532" mass="58592">MLKLTTHRSPLFAKLVKHTNFRNSVSRFHLQRYASTEILENKELLSSEAFVNGEWILPQKKQEEGDQYTQFGVSNPSNGENLINVSNYGISDFNSAISIAHETFKETRFSLTQRQRSDMLYRIYELMQENRVDLARLITLENGKPLKDALGEINYSASYFKWFAEEAPRLYGNIIPSSTSTSKTIYSVRQPLGVVGILTPWNFPSAMIARKLAPVIATGNTTVIKPAAETPLSALVYGLLCNKAGVPKGMVNILPTTYTAQIGELICSHELIKKVTFTGSTKIGKLLMEQSSRESPSIKKFSMELGGNAPFIVFNDADIEKALDGVIACKFRQSGQTCICANRIFVQEEIYDEFAKKLVDRVSKFKLGDGFESTVTHGPLIHSKAVEKVSSLVQDAKVKGATVLIGGVRASTIGPLFYHPTVITDVNESMHLFNEEIFGPVAPLIKFKTVDEVIERANSVDVGLAGYAYSTNLKTIHAISQRLETGMIGINNSSISDCALPFGGVKNSGLGREGSLYGINDYTEVKSVVLDV</sequence>
<dbReference type="Pfam" id="PF00171">
    <property type="entry name" value="Aldedh"/>
    <property type="match status" value="1"/>
</dbReference>
<dbReference type="PROSITE" id="PS00070">
    <property type="entry name" value="ALDEHYDE_DEHYDR_CYS"/>
    <property type="match status" value="1"/>
</dbReference>
<dbReference type="FunFam" id="3.40.309.10:FF:000004">
    <property type="entry name" value="Succinate-semialdehyde dehydrogenase I"/>
    <property type="match status" value="1"/>
</dbReference>
<evidence type="ECO:0000256" key="10">
    <source>
        <dbReference type="PROSITE-ProRule" id="PRU10007"/>
    </source>
</evidence>
<comment type="catalytic activity">
    <reaction evidence="8">
        <text>succinate semialdehyde + NAD(+) + H2O = succinate + NADH + 2 H(+)</text>
        <dbReference type="Rhea" id="RHEA:13217"/>
        <dbReference type="ChEBI" id="CHEBI:15377"/>
        <dbReference type="ChEBI" id="CHEBI:15378"/>
        <dbReference type="ChEBI" id="CHEBI:30031"/>
        <dbReference type="ChEBI" id="CHEBI:57540"/>
        <dbReference type="ChEBI" id="CHEBI:57706"/>
        <dbReference type="ChEBI" id="CHEBI:57945"/>
        <dbReference type="EC" id="1.2.1.16"/>
    </reaction>
</comment>
<evidence type="ECO:0000256" key="8">
    <source>
        <dbReference type="ARBA" id="ARBA00052698"/>
    </source>
</evidence>
<dbReference type="EMBL" id="UFAJ01000145">
    <property type="protein sequence ID" value="SSD59460.1"/>
    <property type="molecule type" value="Genomic_DNA"/>
</dbReference>
<evidence type="ECO:0000256" key="9">
    <source>
        <dbReference type="ARBA" id="ARBA00067047"/>
    </source>
</evidence>